<feature type="transmembrane region" description="Helical" evidence="13">
    <location>
        <begin position="322"/>
        <end position="342"/>
    </location>
</feature>
<evidence type="ECO:0000256" key="14">
    <source>
        <dbReference type="SAM" id="MobiDB-lite"/>
    </source>
</evidence>
<keyword evidence="4 13" id="KW-0813">Transport</keyword>
<evidence type="ECO:0000256" key="12">
    <source>
        <dbReference type="ARBA" id="ARBA00023285"/>
    </source>
</evidence>
<dbReference type="GO" id="GO:0015099">
    <property type="term" value="F:nickel cation transmembrane transporter activity"/>
    <property type="evidence" value="ECO:0007669"/>
    <property type="project" value="UniProtKB-UniRule"/>
</dbReference>
<feature type="transmembrane region" description="Helical" evidence="13">
    <location>
        <begin position="253"/>
        <end position="271"/>
    </location>
</feature>
<protein>
    <recommendedName>
        <fullName evidence="13">Nickel/cobalt efflux system</fullName>
    </recommendedName>
</protein>
<keyword evidence="10" id="KW-0921">Nickel transport</keyword>
<evidence type="ECO:0000256" key="2">
    <source>
        <dbReference type="ARBA" id="ARBA00004651"/>
    </source>
</evidence>
<evidence type="ECO:0000256" key="1">
    <source>
        <dbReference type="ARBA" id="ARBA00002510"/>
    </source>
</evidence>
<evidence type="ECO:0000313" key="15">
    <source>
        <dbReference type="EMBL" id="RXJ73940.1"/>
    </source>
</evidence>
<name>A0A4Q0YRW6_9GAMM</name>
<evidence type="ECO:0000313" key="16">
    <source>
        <dbReference type="Proteomes" id="UP000290287"/>
    </source>
</evidence>
<keyword evidence="9" id="KW-0406">Ion transport</keyword>
<evidence type="ECO:0000256" key="10">
    <source>
        <dbReference type="ARBA" id="ARBA00023112"/>
    </source>
</evidence>
<keyword evidence="5" id="KW-1003">Cell membrane</keyword>
<dbReference type="GO" id="GO:0032025">
    <property type="term" value="P:response to cobalt ion"/>
    <property type="evidence" value="ECO:0007669"/>
    <property type="project" value="TreeGrafter"/>
</dbReference>
<feature type="transmembrane region" description="Helical" evidence="13">
    <location>
        <begin position="66"/>
        <end position="85"/>
    </location>
</feature>
<gene>
    <name evidence="15" type="ORF">CS022_06575</name>
</gene>
<reference evidence="15 16" key="1">
    <citation type="submission" date="2017-10" db="EMBL/GenBank/DDBJ databases">
        <title>Nyctiphanis sp. nov., isolated from the stomach of the euphausiid Nyctiphanes simplex (Hansen, 1911) in the Gulf of California.</title>
        <authorList>
            <person name="Gomez-Gil B."/>
            <person name="Aguilar-Mendez M."/>
            <person name="Lopez-Cortes A."/>
            <person name="Gomez-Gutierrez J."/>
            <person name="Roque A."/>
            <person name="Lang E."/>
            <person name="Gonzalez-Castillo A."/>
        </authorList>
    </citation>
    <scope>NUCLEOTIDE SEQUENCE [LARGE SCALE GENOMIC DNA]</scope>
    <source>
        <strain evidence="15 16">CAIM 600</strain>
    </source>
</reference>
<evidence type="ECO:0000256" key="13">
    <source>
        <dbReference type="RuleBase" id="RU362101"/>
    </source>
</evidence>
<keyword evidence="8 13" id="KW-1133">Transmembrane helix</keyword>
<keyword evidence="3" id="KW-0171">Cobalt transport</keyword>
<proteinExistence type="inferred from homology"/>
<evidence type="ECO:0000256" key="5">
    <source>
        <dbReference type="ARBA" id="ARBA00022475"/>
    </source>
</evidence>
<keyword evidence="6" id="KW-0533">Nickel</keyword>
<feature type="region of interest" description="Disordered" evidence="14">
    <location>
        <begin position="183"/>
        <end position="221"/>
    </location>
</feature>
<dbReference type="GO" id="GO:0046583">
    <property type="term" value="F:monoatomic cation efflux transmembrane transporter activity"/>
    <property type="evidence" value="ECO:0007669"/>
    <property type="project" value="TreeGrafter"/>
</dbReference>
<sequence>MKSSSASVQHLNAGMVSKLIFAVLVLCGAVFTYSQWGAVITTIIEWQKTLHIMLANHISAVSENPWKFGGALIGLSFAYGVFHAVGPGHGKAVIVTYLGTNKESLWKGISISLAAAIMQSFVAIALVSGLARVLKFRMAEVHNYGNDVALASYILVILLGVMLVITAISRLVKLWRGERQQHSVRAGEHSHDHSHGHDSTHHHQHHHDHKHDDHAHNHAHDAGCGCSHTHVPEENQSIWQTLVVIFSMGFRPCSGAIVVLIYAHLVGVYFYGVGATLMMGLGTGLSVSLLAVATLYARSWIERFVTRSGEMSEHKHLSLSNYVRFAGGIVLMLLGWSLYRAASAVASGHPLF</sequence>
<evidence type="ECO:0000256" key="9">
    <source>
        <dbReference type="ARBA" id="ARBA00023065"/>
    </source>
</evidence>
<feature type="transmembrane region" description="Helical" evidence="13">
    <location>
        <begin position="20"/>
        <end position="46"/>
    </location>
</feature>
<dbReference type="PANTHER" id="PTHR40659:SF1">
    <property type="entry name" value="NICKEL_COBALT EFFLUX SYSTEM RCNA"/>
    <property type="match status" value="1"/>
</dbReference>
<feature type="transmembrane region" description="Helical" evidence="13">
    <location>
        <begin position="277"/>
        <end position="301"/>
    </location>
</feature>
<dbReference type="RefSeq" id="WP_268967870.1">
    <property type="nucleotide sequence ID" value="NZ_PEIB01000005.1"/>
</dbReference>
<feature type="transmembrane region" description="Helical" evidence="13">
    <location>
        <begin position="105"/>
        <end position="130"/>
    </location>
</feature>
<evidence type="ECO:0000256" key="8">
    <source>
        <dbReference type="ARBA" id="ARBA00022989"/>
    </source>
</evidence>
<dbReference type="EMBL" id="PEIB01000005">
    <property type="protein sequence ID" value="RXJ73940.1"/>
    <property type="molecule type" value="Genomic_DNA"/>
</dbReference>
<evidence type="ECO:0000256" key="6">
    <source>
        <dbReference type="ARBA" id="ARBA00022596"/>
    </source>
</evidence>
<evidence type="ECO:0000256" key="3">
    <source>
        <dbReference type="ARBA" id="ARBA00022426"/>
    </source>
</evidence>
<dbReference type="GO" id="GO:0005886">
    <property type="term" value="C:plasma membrane"/>
    <property type="evidence" value="ECO:0007669"/>
    <property type="project" value="UniProtKB-SubCell"/>
</dbReference>
<feature type="compositionally biased region" description="Basic and acidic residues" evidence="14">
    <location>
        <begin position="210"/>
        <end position="221"/>
    </location>
</feature>
<dbReference type="AlphaFoldDB" id="A0A4Q0YRW6"/>
<evidence type="ECO:0000256" key="4">
    <source>
        <dbReference type="ARBA" id="ARBA00022448"/>
    </source>
</evidence>
<comment type="function">
    <text evidence="1">Efflux system for nickel and cobalt.</text>
</comment>
<feature type="transmembrane region" description="Helical" evidence="13">
    <location>
        <begin position="150"/>
        <end position="172"/>
    </location>
</feature>
<dbReference type="Pfam" id="PF03824">
    <property type="entry name" value="NicO"/>
    <property type="match status" value="1"/>
</dbReference>
<dbReference type="Proteomes" id="UP000290287">
    <property type="component" value="Unassembled WGS sequence"/>
</dbReference>
<keyword evidence="11 13" id="KW-0472">Membrane</keyword>
<organism evidence="15 16">
    <name type="scientific">Veronia nyctiphanis</name>
    <dbReference type="NCBI Taxonomy" id="1278244"/>
    <lineage>
        <taxon>Bacteria</taxon>
        <taxon>Pseudomonadati</taxon>
        <taxon>Pseudomonadota</taxon>
        <taxon>Gammaproteobacteria</taxon>
        <taxon>Vibrionales</taxon>
        <taxon>Vibrionaceae</taxon>
        <taxon>Veronia</taxon>
    </lineage>
</organism>
<keyword evidence="16" id="KW-1185">Reference proteome</keyword>
<dbReference type="PANTHER" id="PTHR40659">
    <property type="entry name" value="NICKEL/COBALT EFFLUX SYSTEM RCNA"/>
    <property type="match status" value="1"/>
</dbReference>
<evidence type="ECO:0000256" key="7">
    <source>
        <dbReference type="ARBA" id="ARBA00022692"/>
    </source>
</evidence>
<dbReference type="InterPro" id="IPR011541">
    <property type="entry name" value="Ni/Co_transpt_high_affinity"/>
</dbReference>
<comment type="subcellular location">
    <subcellularLocation>
        <location evidence="2 13">Cell membrane</location>
        <topology evidence="2 13">Multi-pass membrane protein</topology>
    </subcellularLocation>
</comment>
<keyword evidence="7 13" id="KW-0812">Transmembrane</keyword>
<keyword evidence="12" id="KW-0170">Cobalt</keyword>
<evidence type="ECO:0000256" key="11">
    <source>
        <dbReference type="ARBA" id="ARBA00023136"/>
    </source>
</evidence>
<dbReference type="GO" id="GO:0010045">
    <property type="term" value="P:response to nickel cation"/>
    <property type="evidence" value="ECO:0007669"/>
    <property type="project" value="TreeGrafter"/>
</dbReference>
<comment type="similarity">
    <text evidence="13">Belongs to the NiCoT transporter (TC 2.A.52) family.</text>
</comment>
<dbReference type="InterPro" id="IPR051224">
    <property type="entry name" value="NiCoT_RcnA"/>
</dbReference>
<feature type="compositionally biased region" description="Basic and acidic residues" evidence="14">
    <location>
        <begin position="183"/>
        <end position="201"/>
    </location>
</feature>
<comment type="caution">
    <text evidence="15">The sequence shown here is derived from an EMBL/GenBank/DDBJ whole genome shotgun (WGS) entry which is preliminary data.</text>
</comment>
<dbReference type="GO" id="GO:0006824">
    <property type="term" value="P:cobalt ion transport"/>
    <property type="evidence" value="ECO:0007669"/>
    <property type="project" value="UniProtKB-KW"/>
</dbReference>
<accession>A0A4Q0YRW6</accession>